<evidence type="ECO:0000313" key="4">
    <source>
        <dbReference type="Proteomes" id="UP001210925"/>
    </source>
</evidence>
<keyword evidence="1" id="KW-0813">Transport</keyword>
<reference evidence="3" key="1">
    <citation type="submission" date="2020-05" db="EMBL/GenBank/DDBJ databases">
        <title>Phylogenomic resolution of chytrid fungi.</title>
        <authorList>
            <person name="Stajich J.E."/>
            <person name="Amses K."/>
            <person name="Simmons R."/>
            <person name="Seto K."/>
            <person name="Myers J."/>
            <person name="Bonds A."/>
            <person name="Quandt C.A."/>
            <person name="Barry K."/>
            <person name="Liu P."/>
            <person name="Grigoriev I."/>
            <person name="Longcore J.E."/>
            <person name="James T.Y."/>
        </authorList>
    </citation>
    <scope>NUCLEOTIDE SEQUENCE</scope>
    <source>
        <strain evidence="3">PLAUS21</strain>
    </source>
</reference>
<proteinExistence type="predicted"/>
<accession>A0AAD5ULM2</accession>
<dbReference type="PANTHER" id="PTHR10219">
    <property type="entry name" value="GLYCOLIPID TRANSFER PROTEIN-RELATED"/>
    <property type="match status" value="1"/>
</dbReference>
<dbReference type="EMBL" id="JADGKB010000005">
    <property type="protein sequence ID" value="KAJ3261543.1"/>
    <property type="molecule type" value="Genomic_DNA"/>
</dbReference>
<dbReference type="Pfam" id="PF08718">
    <property type="entry name" value="GLTP"/>
    <property type="match status" value="1"/>
</dbReference>
<dbReference type="SUPFAM" id="SSF110004">
    <property type="entry name" value="Glycolipid transfer protein, GLTP"/>
    <property type="match status" value="1"/>
</dbReference>
<gene>
    <name evidence="3" type="ORF">HK103_005381</name>
</gene>
<protein>
    <recommendedName>
        <fullName evidence="2">Glycolipid transfer protein domain-containing protein</fullName>
    </recommendedName>
</protein>
<dbReference type="Gene3D" id="1.10.3520.10">
    <property type="entry name" value="Glycolipid transfer protein"/>
    <property type="match status" value="1"/>
</dbReference>
<dbReference type="AlphaFoldDB" id="A0AAD5ULM2"/>
<organism evidence="3 4">
    <name type="scientific">Boothiomyces macroporosus</name>
    <dbReference type="NCBI Taxonomy" id="261099"/>
    <lineage>
        <taxon>Eukaryota</taxon>
        <taxon>Fungi</taxon>
        <taxon>Fungi incertae sedis</taxon>
        <taxon>Chytridiomycota</taxon>
        <taxon>Chytridiomycota incertae sedis</taxon>
        <taxon>Chytridiomycetes</taxon>
        <taxon>Rhizophydiales</taxon>
        <taxon>Terramycetaceae</taxon>
        <taxon>Boothiomyces</taxon>
    </lineage>
</organism>
<comment type="caution">
    <text evidence="3">The sequence shown here is derived from an EMBL/GenBank/DDBJ whole genome shotgun (WGS) entry which is preliminary data.</text>
</comment>
<dbReference type="GO" id="GO:0005829">
    <property type="term" value="C:cytosol"/>
    <property type="evidence" value="ECO:0007669"/>
    <property type="project" value="TreeGrafter"/>
</dbReference>
<evidence type="ECO:0000313" key="3">
    <source>
        <dbReference type="EMBL" id="KAJ3261543.1"/>
    </source>
</evidence>
<keyword evidence="4" id="KW-1185">Reference proteome</keyword>
<dbReference type="InterPro" id="IPR014830">
    <property type="entry name" value="Glycolipid_transfer_prot_dom"/>
</dbReference>
<dbReference type="FunFam" id="1.10.3520.10:FF:000001">
    <property type="entry name" value="Pleckstrin domain-containing family A member 8"/>
    <property type="match status" value="1"/>
</dbReference>
<evidence type="ECO:0000256" key="1">
    <source>
        <dbReference type="ARBA" id="ARBA00022448"/>
    </source>
</evidence>
<feature type="domain" description="Glycolipid transfer protein" evidence="2">
    <location>
        <begin position="21"/>
        <end position="158"/>
    </location>
</feature>
<dbReference type="Proteomes" id="UP001210925">
    <property type="component" value="Unassembled WGS sequence"/>
</dbReference>
<dbReference type="GO" id="GO:0016020">
    <property type="term" value="C:membrane"/>
    <property type="evidence" value="ECO:0007669"/>
    <property type="project" value="TreeGrafter"/>
</dbReference>
<dbReference type="GO" id="GO:1902387">
    <property type="term" value="F:ceramide 1-phosphate binding"/>
    <property type="evidence" value="ECO:0007669"/>
    <property type="project" value="TreeGrafter"/>
</dbReference>
<dbReference type="GO" id="GO:1902388">
    <property type="term" value="F:ceramide 1-phosphate transfer activity"/>
    <property type="evidence" value="ECO:0007669"/>
    <property type="project" value="TreeGrafter"/>
</dbReference>
<evidence type="ECO:0000259" key="2">
    <source>
        <dbReference type="Pfam" id="PF08718"/>
    </source>
</evidence>
<name>A0AAD5ULM2_9FUNG</name>
<sequence>MTFFDQNPASFKDANLINGEVETIPFLNSVEVLVKLLDSLGSAFSPVRSDIQGNVTKLKTRYDQFPDKSKTLQSIVISEKPEKKRIATEALLWLKRGLEFTCLALKLNLENGSEELQTSFTKAYEQKLSKHHSFLIRPIFSVAMKACPYRKDFYANLSHGEDQKLNEQLKSWVAGLDEKLKVIVDFYQKENIQ</sequence>
<dbReference type="InterPro" id="IPR036497">
    <property type="entry name" value="GLTP_sf"/>
</dbReference>
<dbReference type="PANTHER" id="PTHR10219:SF25">
    <property type="entry name" value="PLECKSTRIN HOMOLOGY DOMAIN-CONTAINING FAMILY A MEMBER 8"/>
    <property type="match status" value="1"/>
</dbReference>